<dbReference type="Proteomes" id="UP001385951">
    <property type="component" value="Unassembled WGS sequence"/>
</dbReference>
<keyword evidence="2" id="KW-1185">Reference proteome</keyword>
<comment type="caution">
    <text evidence="1">The sequence shown here is derived from an EMBL/GenBank/DDBJ whole genome shotgun (WGS) entry which is preliminary data.</text>
</comment>
<proteinExistence type="predicted"/>
<gene>
    <name evidence="1" type="ORF">QCA50_017719</name>
</gene>
<name>A0AAW0FCR8_9APHY</name>
<reference evidence="1 2" key="1">
    <citation type="submission" date="2022-09" db="EMBL/GenBank/DDBJ databases">
        <authorList>
            <person name="Palmer J.M."/>
        </authorList>
    </citation>
    <scope>NUCLEOTIDE SEQUENCE [LARGE SCALE GENOMIC DNA]</scope>
    <source>
        <strain evidence="1 2">DSM 7382</strain>
    </source>
</reference>
<evidence type="ECO:0000313" key="2">
    <source>
        <dbReference type="Proteomes" id="UP001385951"/>
    </source>
</evidence>
<protein>
    <submittedName>
        <fullName evidence="1">Uncharacterized protein</fullName>
    </submittedName>
</protein>
<dbReference type="AlphaFoldDB" id="A0AAW0FCR8"/>
<sequence>MVENGRKSFNNVQLFLKNDYDDFVEENGLENTDSFSDIHKEKLREFEIFNDERFHEIMYVL</sequence>
<dbReference type="EMBL" id="JASBNA010000061">
    <property type="protein sequence ID" value="KAK7679328.1"/>
    <property type="molecule type" value="Genomic_DNA"/>
</dbReference>
<evidence type="ECO:0000313" key="1">
    <source>
        <dbReference type="EMBL" id="KAK7679328.1"/>
    </source>
</evidence>
<organism evidence="1 2">
    <name type="scientific">Cerrena zonata</name>
    <dbReference type="NCBI Taxonomy" id="2478898"/>
    <lineage>
        <taxon>Eukaryota</taxon>
        <taxon>Fungi</taxon>
        <taxon>Dikarya</taxon>
        <taxon>Basidiomycota</taxon>
        <taxon>Agaricomycotina</taxon>
        <taxon>Agaricomycetes</taxon>
        <taxon>Polyporales</taxon>
        <taxon>Cerrenaceae</taxon>
        <taxon>Cerrena</taxon>
    </lineage>
</organism>
<accession>A0AAW0FCR8</accession>